<evidence type="ECO:0000313" key="4">
    <source>
        <dbReference type="Proteomes" id="UP001152888"/>
    </source>
</evidence>
<name>A0A9P0P7X4_ACAOB</name>
<dbReference type="FunFam" id="3.30.420.110:FF:000003">
    <property type="entry name" value="mutS protein homolog 4"/>
    <property type="match status" value="1"/>
</dbReference>
<dbReference type="Proteomes" id="UP001152888">
    <property type="component" value="Unassembled WGS sequence"/>
</dbReference>
<dbReference type="InterPro" id="IPR007860">
    <property type="entry name" value="DNA_mmatch_repair_MutS_con_dom"/>
</dbReference>
<organism evidence="3 4">
    <name type="scientific">Acanthoscelides obtectus</name>
    <name type="common">Bean weevil</name>
    <name type="synonym">Bruchus obtectus</name>
    <dbReference type="NCBI Taxonomy" id="200917"/>
    <lineage>
        <taxon>Eukaryota</taxon>
        <taxon>Metazoa</taxon>
        <taxon>Ecdysozoa</taxon>
        <taxon>Arthropoda</taxon>
        <taxon>Hexapoda</taxon>
        <taxon>Insecta</taxon>
        <taxon>Pterygota</taxon>
        <taxon>Neoptera</taxon>
        <taxon>Endopterygota</taxon>
        <taxon>Coleoptera</taxon>
        <taxon>Polyphaga</taxon>
        <taxon>Cucujiformia</taxon>
        <taxon>Chrysomeloidea</taxon>
        <taxon>Chrysomelidae</taxon>
        <taxon>Bruchinae</taxon>
        <taxon>Bruchini</taxon>
        <taxon>Acanthoscelides</taxon>
    </lineage>
</organism>
<keyword evidence="4" id="KW-1185">Reference proteome</keyword>
<evidence type="ECO:0000256" key="1">
    <source>
        <dbReference type="SAM" id="MobiDB-lite"/>
    </source>
</evidence>
<dbReference type="SUPFAM" id="SSF53150">
    <property type="entry name" value="DNA repair protein MutS, domain II"/>
    <property type="match status" value="1"/>
</dbReference>
<proteinExistence type="predicted"/>
<dbReference type="OrthoDB" id="10252754at2759"/>
<dbReference type="Pfam" id="PF05188">
    <property type="entry name" value="MutS_II"/>
    <property type="match status" value="1"/>
</dbReference>
<feature type="domain" description="DNA mismatch repair protein MutS connector" evidence="2">
    <location>
        <begin position="89"/>
        <end position="221"/>
    </location>
</feature>
<dbReference type="GO" id="GO:0006298">
    <property type="term" value="P:mismatch repair"/>
    <property type="evidence" value="ECO:0007669"/>
    <property type="project" value="InterPro"/>
</dbReference>
<gene>
    <name evidence="3" type="ORF">ACAOBT_LOCUS8140</name>
</gene>
<dbReference type="Gene3D" id="3.30.420.110">
    <property type="entry name" value="MutS, connector domain"/>
    <property type="match status" value="1"/>
</dbReference>
<dbReference type="EMBL" id="CAKOFQ010006758">
    <property type="protein sequence ID" value="CAH1968927.1"/>
    <property type="molecule type" value="Genomic_DNA"/>
</dbReference>
<protein>
    <recommendedName>
        <fullName evidence="2">DNA mismatch repair protein MutS connector domain-containing protein</fullName>
    </recommendedName>
</protein>
<feature type="region of interest" description="Disordered" evidence="1">
    <location>
        <begin position="30"/>
        <end position="86"/>
    </location>
</feature>
<dbReference type="GO" id="GO:0030983">
    <property type="term" value="F:mismatched DNA binding"/>
    <property type="evidence" value="ECO:0007669"/>
    <property type="project" value="InterPro"/>
</dbReference>
<evidence type="ECO:0000259" key="2">
    <source>
        <dbReference type="Pfam" id="PF05188"/>
    </source>
</evidence>
<dbReference type="InterPro" id="IPR036678">
    <property type="entry name" value="MutS_con_dom_sf"/>
</dbReference>
<dbReference type="AlphaFoldDB" id="A0A9P0P7X4"/>
<evidence type="ECO:0000313" key="3">
    <source>
        <dbReference type="EMBL" id="CAH1968927.1"/>
    </source>
</evidence>
<dbReference type="GO" id="GO:0005524">
    <property type="term" value="F:ATP binding"/>
    <property type="evidence" value="ECO:0007669"/>
    <property type="project" value="InterPro"/>
</dbReference>
<comment type="caution">
    <text evidence="3">The sequence shown here is derived from an EMBL/GenBank/DDBJ whole genome shotgun (WGS) entry which is preliminary data.</text>
</comment>
<accession>A0A9P0P7X4</accession>
<reference evidence="3" key="1">
    <citation type="submission" date="2022-03" db="EMBL/GenBank/DDBJ databases">
        <authorList>
            <person name="Sayadi A."/>
        </authorList>
    </citation>
    <scope>NUCLEOTIDE SEQUENCE</scope>
</reference>
<sequence length="254" mass="27919">MNLNEFLVNKKKPKGVRYTANKRNSNAVYSVNKIPMGPPPTPPLRKKSTPSSDLIWGKSHISVPNTTSSSAKKSRSSSKVSSEEPENKVIVALTEGRGGARCEVGIAAVDVTRPLIVLCQISDTQSYVNTLTKINIINPNEILVPTTFVDTFTENRLVTMVRKQFPKMKISGIPRSTFNKINGLETLSSLCVPGLNGILLILQHRYYALAAASALITHIQESLFIYYAKGTIKIEYQESEGYAVIGRFFAAQGE</sequence>